<protein>
    <submittedName>
        <fullName evidence="2">Phenylacetic acid degradation operon negative regulatory protein PaaX</fullName>
    </submittedName>
</protein>
<name>A0A0G1TVR3_9BACT</name>
<gene>
    <name evidence="2" type="ORF">UY16_C0066G0003</name>
</gene>
<dbReference type="PANTHER" id="PTHR30319:SF1">
    <property type="entry name" value="TRANSCRIPTIONAL REPRESSOR PAAX"/>
    <property type="match status" value="1"/>
</dbReference>
<sequence>MFHPSVLSHAHRRIIRKRHHARNAAEIVGTFTEGVFSTMIDATLWLVVYTSSMSVPQSSIGQLWRAEHAADEFLSSINYETIKRSIAEARRRGLLRSGKRVRKTWPQITEAGKRRLASALPKYEQTRPWDGRMYLVTYDIPEKQKGDRDLLRESMRILGCGKLQESVYVTPYDPREIVAEYVRTHHLSGTIVVSDIGKDGSVGNETLKELVYRVYALDQLNERYEKWLREASGSSVDRWLAVAYFSILRDDPQLPFALLPKWWKGDEAYKRVKPYVDFLVNSTSGRV</sequence>
<reference evidence="2 3" key="1">
    <citation type="journal article" date="2015" name="Nature">
        <title>rRNA introns, odd ribosomes, and small enigmatic genomes across a large radiation of phyla.</title>
        <authorList>
            <person name="Brown C.T."/>
            <person name="Hug L.A."/>
            <person name="Thomas B.C."/>
            <person name="Sharon I."/>
            <person name="Castelle C.J."/>
            <person name="Singh A."/>
            <person name="Wilkins M.J."/>
            <person name="Williams K.H."/>
            <person name="Banfield J.F."/>
        </authorList>
    </citation>
    <scope>NUCLEOTIDE SEQUENCE [LARGE SCALE GENOMIC DNA]</scope>
</reference>
<organism evidence="2 3">
    <name type="scientific">Candidatus Gottesmanbacteria bacterium GW2011_GWA2_47_9</name>
    <dbReference type="NCBI Taxonomy" id="1618445"/>
    <lineage>
        <taxon>Bacteria</taxon>
        <taxon>Candidatus Gottesmaniibacteriota</taxon>
    </lineage>
</organism>
<proteinExistence type="predicted"/>
<evidence type="ECO:0000259" key="1">
    <source>
        <dbReference type="Pfam" id="PF20803"/>
    </source>
</evidence>
<dbReference type="EMBL" id="LCOY01000066">
    <property type="protein sequence ID" value="KKU85916.1"/>
    <property type="molecule type" value="Genomic_DNA"/>
</dbReference>
<dbReference type="GO" id="GO:0006351">
    <property type="term" value="P:DNA-templated transcription"/>
    <property type="evidence" value="ECO:0007669"/>
    <property type="project" value="TreeGrafter"/>
</dbReference>
<feature type="domain" description="Transcriptional repressor PaaX-like central Cas2-like" evidence="1">
    <location>
        <begin position="127"/>
        <end position="192"/>
    </location>
</feature>
<evidence type="ECO:0000313" key="2">
    <source>
        <dbReference type="EMBL" id="KKU85916.1"/>
    </source>
</evidence>
<dbReference type="InterPro" id="IPR048846">
    <property type="entry name" value="PaaX-like_central"/>
</dbReference>
<dbReference type="Proteomes" id="UP000034739">
    <property type="component" value="Unassembled WGS sequence"/>
</dbReference>
<dbReference type="Gene3D" id="3.30.70.2650">
    <property type="match status" value="1"/>
</dbReference>
<dbReference type="Pfam" id="PF20803">
    <property type="entry name" value="PaaX_M"/>
    <property type="match status" value="1"/>
</dbReference>
<comment type="caution">
    <text evidence="2">The sequence shown here is derived from an EMBL/GenBank/DDBJ whole genome shotgun (WGS) entry which is preliminary data.</text>
</comment>
<evidence type="ECO:0000313" key="3">
    <source>
        <dbReference type="Proteomes" id="UP000034739"/>
    </source>
</evidence>
<dbReference type="AlphaFoldDB" id="A0A0G1TVR3"/>
<dbReference type="PANTHER" id="PTHR30319">
    <property type="entry name" value="PHENYLACETIC ACID REGULATOR-RELATED TRANSCRIPTIONAL REPRESSOR"/>
    <property type="match status" value="1"/>
</dbReference>
<accession>A0A0G1TVR3</accession>